<name>A0A4Q0VDV5_CLOTA</name>
<dbReference type="PROSITE" id="PS50111">
    <property type="entry name" value="CHEMOTAXIS_TRANSDUC_2"/>
    <property type="match status" value="1"/>
</dbReference>
<dbReference type="Pfam" id="PF00672">
    <property type="entry name" value="HAMP"/>
    <property type="match status" value="1"/>
</dbReference>
<dbReference type="PANTHER" id="PTHR32089:SF112">
    <property type="entry name" value="LYSOZYME-LIKE PROTEIN-RELATED"/>
    <property type="match status" value="1"/>
</dbReference>
<evidence type="ECO:0000259" key="11">
    <source>
        <dbReference type="PROSITE" id="PS50885"/>
    </source>
</evidence>
<sequence>MFTIISAITFGAVIITKSKLISQMKIDALNLSIEISKQIERNNSTMDALNEFLESKIQTLGEFIVNTEDSSNNDYLTSLAKTFQVDEICITDKTGKVTYSNLLSSIGYVFSNDNICYQVISGQKTIAMEPIRKSKKTSNYYKYGYIKKSDGGMVQIGILSNKIQKLTDSLNIQSVLDDAFKGENIIYALFIDKNLKTVAHTDKSRIGTVLNDIGSKTAAVDGKQYSSIYKYKNTIPVYDVLVPIRVDGVHIGAINIGLSMENVSSVIYNTISFIIIISIIAFIIAVFIMLKISGSIIKPLNNLVCISKDIAEGDLTSIIDINRSDEIGVLANSFKYMSKSLKKAIGSIKENTLVVNDMASNLKINSEQMTLATGEVTNAVQDVTKGTNQQANDLVEITSSMSSLVKELQNIHKKITKVKNTSTLIADKTVVGKEQIDILLKSISDVREVFELVFYKINNLNISVSQIGNITNVINTICEQTNLLALNAAIEAAIVGESGKGFAVVAEEIRKLAEQSKTSTEQIQTLIKDISNETNDVIRTSEQVNDMVINQSNVVNDTMTSFNDMLSFIEAIPLIVDKTYDSLEITMKSKDIVLNKIEAVTAVSEETSASSEEISASSEEMFASSESVAKFALDLNKAANKLNDETNKFKI</sequence>
<comment type="similarity">
    <text evidence="7">Belongs to the methyl-accepting chemotaxis (MCP) protein family.</text>
</comment>
<evidence type="ECO:0000256" key="8">
    <source>
        <dbReference type="PROSITE-ProRule" id="PRU00284"/>
    </source>
</evidence>
<dbReference type="SUPFAM" id="SSF58104">
    <property type="entry name" value="Methyl-accepting chemotaxis protein (MCP) signaling domain"/>
    <property type="match status" value="1"/>
</dbReference>
<evidence type="ECO:0000256" key="7">
    <source>
        <dbReference type="ARBA" id="ARBA00029447"/>
    </source>
</evidence>
<evidence type="ECO:0000313" key="13">
    <source>
        <dbReference type="Proteomes" id="UP000290921"/>
    </source>
</evidence>
<evidence type="ECO:0000256" key="2">
    <source>
        <dbReference type="ARBA" id="ARBA00022475"/>
    </source>
</evidence>
<dbReference type="Gene3D" id="3.30.450.20">
    <property type="entry name" value="PAS domain"/>
    <property type="match status" value="1"/>
</dbReference>
<keyword evidence="4 9" id="KW-1133">Transmembrane helix</keyword>
<keyword evidence="6 8" id="KW-0807">Transducer</keyword>
<dbReference type="GO" id="GO:0007165">
    <property type="term" value="P:signal transduction"/>
    <property type="evidence" value="ECO:0007669"/>
    <property type="project" value="UniProtKB-KW"/>
</dbReference>
<evidence type="ECO:0000313" key="12">
    <source>
        <dbReference type="EMBL" id="RXI50152.1"/>
    </source>
</evidence>
<dbReference type="GO" id="GO:0005886">
    <property type="term" value="C:plasma membrane"/>
    <property type="evidence" value="ECO:0007669"/>
    <property type="project" value="UniProtKB-SubCell"/>
</dbReference>
<dbReference type="Pfam" id="PF17203">
    <property type="entry name" value="sCache_3_2"/>
    <property type="match status" value="1"/>
</dbReference>
<proteinExistence type="inferred from homology"/>
<dbReference type="Gene3D" id="6.10.340.10">
    <property type="match status" value="1"/>
</dbReference>
<dbReference type="InterPro" id="IPR004089">
    <property type="entry name" value="MCPsignal_dom"/>
</dbReference>
<dbReference type="InterPro" id="IPR029151">
    <property type="entry name" value="Sensor-like_sf"/>
</dbReference>
<feature type="domain" description="Methyl-accepting transducer" evidence="10">
    <location>
        <begin position="365"/>
        <end position="622"/>
    </location>
</feature>
<keyword evidence="3 9" id="KW-0812">Transmembrane</keyword>
<dbReference type="PANTHER" id="PTHR32089">
    <property type="entry name" value="METHYL-ACCEPTING CHEMOTAXIS PROTEIN MCPB"/>
    <property type="match status" value="1"/>
</dbReference>
<keyword evidence="2" id="KW-1003">Cell membrane</keyword>
<evidence type="ECO:0000256" key="9">
    <source>
        <dbReference type="SAM" id="Phobius"/>
    </source>
</evidence>
<evidence type="ECO:0000256" key="4">
    <source>
        <dbReference type="ARBA" id="ARBA00022989"/>
    </source>
</evidence>
<accession>A0A4Q0VDV5</accession>
<evidence type="ECO:0000256" key="5">
    <source>
        <dbReference type="ARBA" id="ARBA00023136"/>
    </source>
</evidence>
<dbReference type="Pfam" id="PF00015">
    <property type="entry name" value="MCPsignal"/>
    <property type="match status" value="1"/>
</dbReference>
<dbReference type="SMART" id="SM00283">
    <property type="entry name" value="MA"/>
    <property type="match status" value="1"/>
</dbReference>
<dbReference type="EMBL" id="QMAP01000002">
    <property type="protein sequence ID" value="RXI50152.1"/>
    <property type="molecule type" value="Genomic_DNA"/>
</dbReference>
<evidence type="ECO:0000259" key="10">
    <source>
        <dbReference type="PROSITE" id="PS50111"/>
    </source>
</evidence>
<gene>
    <name evidence="12" type="ORF">DP130_02845</name>
</gene>
<evidence type="ECO:0000256" key="1">
    <source>
        <dbReference type="ARBA" id="ARBA00004651"/>
    </source>
</evidence>
<dbReference type="AlphaFoldDB" id="A0A4Q0VDV5"/>
<dbReference type="InterPro" id="IPR033463">
    <property type="entry name" value="sCache_3"/>
</dbReference>
<organism evidence="12 13">
    <name type="scientific">Clostridium tetani</name>
    <dbReference type="NCBI Taxonomy" id="1513"/>
    <lineage>
        <taxon>Bacteria</taxon>
        <taxon>Bacillati</taxon>
        <taxon>Bacillota</taxon>
        <taxon>Clostridia</taxon>
        <taxon>Eubacteriales</taxon>
        <taxon>Clostridiaceae</taxon>
        <taxon>Clostridium</taxon>
    </lineage>
</organism>
<dbReference type="SMART" id="SM00304">
    <property type="entry name" value="HAMP"/>
    <property type="match status" value="1"/>
</dbReference>
<reference evidence="12 13" key="1">
    <citation type="submission" date="2018-06" db="EMBL/GenBank/DDBJ databases">
        <title>Genome conservation of Clostridium tetani.</title>
        <authorList>
            <person name="Bruggemann H."/>
            <person name="Popoff M.R."/>
        </authorList>
    </citation>
    <scope>NUCLEOTIDE SEQUENCE [LARGE SCALE GENOMIC DNA]</scope>
    <source>
        <strain evidence="12 13">2017.061</strain>
    </source>
</reference>
<dbReference type="SUPFAM" id="SSF103190">
    <property type="entry name" value="Sensory domain-like"/>
    <property type="match status" value="1"/>
</dbReference>
<dbReference type="Proteomes" id="UP000290921">
    <property type="component" value="Unassembled WGS sequence"/>
</dbReference>
<evidence type="ECO:0000256" key="6">
    <source>
        <dbReference type="ARBA" id="ARBA00023224"/>
    </source>
</evidence>
<protein>
    <submittedName>
        <fullName evidence="12">Methyl-accepting chemotaxis protein</fullName>
    </submittedName>
</protein>
<dbReference type="Gene3D" id="1.10.287.950">
    <property type="entry name" value="Methyl-accepting chemotaxis protein"/>
    <property type="match status" value="1"/>
</dbReference>
<comment type="subcellular location">
    <subcellularLocation>
        <location evidence="1">Cell membrane</location>
        <topology evidence="1">Multi-pass membrane protein</topology>
    </subcellularLocation>
</comment>
<feature type="domain" description="HAMP" evidence="11">
    <location>
        <begin position="294"/>
        <end position="346"/>
    </location>
</feature>
<dbReference type="PROSITE" id="PS50885">
    <property type="entry name" value="HAMP"/>
    <property type="match status" value="1"/>
</dbReference>
<keyword evidence="5 9" id="KW-0472">Membrane</keyword>
<feature type="transmembrane region" description="Helical" evidence="9">
    <location>
        <begin position="266"/>
        <end position="290"/>
    </location>
</feature>
<dbReference type="CDD" id="cd06225">
    <property type="entry name" value="HAMP"/>
    <property type="match status" value="1"/>
</dbReference>
<dbReference type="InterPro" id="IPR003660">
    <property type="entry name" value="HAMP_dom"/>
</dbReference>
<comment type="caution">
    <text evidence="12">The sequence shown here is derived from an EMBL/GenBank/DDBJ whole genome shotgun (WGS) entry which is preliminary data.</text>
</comment>
<evidence type="ECO:0000256" key="3">
    <source>
        <dbReference type="ARBA" id="ARBA00022692"/>
    </source>
</evidence>